<dbReference type="AlphaFoldDB" id="A0AAE1AD92"/>
<dbReference type="Proteomes" id="UP001283361">
    <property type="component" value="Unassembled WGS sequence"/>
</dbReference>
<evidence type="ECO:0000313" key="2">
    <source>
        <dbReference type="Proteomes" id="UP001283361"/>
    </source>
</evidence>
<organism evidence="1 2">
    <name type="scientific">Elysia crispata</name>
    <name type="common">lettuce slug</name>
    <dbReference type="NCBI Taxonomy" id="231223"/>
    <lineage>
        <taxon>Eukaryota</taxon>
        <taxon>Metazoa</taxon>
        <taxon>Spiralia</taxon>
        <taxon>Lophotrochozoa</taxon>
        <taxon>Mollusca</taxon>
        <taxon>Gastropoda</taxon>
        <taxon>Heterobranchia</taxon>
        <taxon>Euthyneura</taxon>
        <taxon>Panpulmonata</taxon>
        <taxon>Sacoglossa</taxon>
        <taxon>Placobranchoidea</taxon>
        <taxon>Plakobranchidae</taxon>
        <taxon>Elysia</taxon>
    </lineage>
</organism>
<protein>
    <submittedName>
        <fullName evidence="1">Uncharacterized protein</fullName>
    </submittedName>
</protein>
<sequence>MVRSLLMKYFKRMDRAKLGLSDSTRIRHRPKVLPPDITICTAILATCIISQGATSRLPSVLRSKEQSSNHEVLPEDNHLYCALKNRPEIPRSPSVLRSKEPAFYPELPPKDHHLYCALRNRPRISRCYHQITICTALCGIDLTSRGNCIISRAAITRSPSVLRSKEPTSDHEVIPPEHHLHCAFRNLPEIRGKGLGSRDATTRSPSALCSKEQASDPEVLPQDHPLHCALRNRLHIPRCYHQRTICTALLGICLRFEVLPPDITICTAIFGTCIISPGAIIISPSALHSKEPPSYPEVVPQITICIVL</sequence>
<keyword evidence="2" id="KW-1185">Reference proteome</keyword>
<comment type="caution">
    <text evidence="1">The sequence shown here is derived from an EMBL/GenBank/DDBJ whole genome shotgun (WGS) entry which is preliminary data.</text>
</comment>
<proteinExistence type="predicted"/>
<reference evidence="1" key="1">
    <citation type="journal article" date="2023" name="G3 (Bethesda)">
        <title>A reference genome for the long-term kleptoplast-retaining sea slug Elysia crispata morphotype clarki.</title>
        <authorList>
            <person name="Eastman K.E."/>
            <person name="Pendleton A.L."/>
            <person name="Shaikh M.A."/>
            <person name="Suttiyut T."/>
            <person name="Ogas R."/>
            <person name="Tomko P."/>
            <person name="Gavelis G."/>
            <person name="Widhalm J.R."/>
            <person name="Wisecaver J.H."/>
        </authorList>
    </citation>
    <scope>NUCLEOTIDE SEQUENCE</scope>
    <source>
        <strain evidence="1">ECLA1</strain>
    </source>
</reference>
<dbReference type="EMBL" id="JAWDGP010002165">
    <property type="protein sequence ID" value="KAK3785121.1"/>
    <property type="molecule type" value="Genomic_DNA"/>
</dbReference>
<accession>A0AAE1AD92</accession>
<name>A0AAE1AD92_9GAST</name>
<evidence type="ECO:0000313" key="1">
    <source>
        <dbReference type="EMBL" id="KAK3785121.1"/>
    </source>
</evidence>
<gene>
    <name evidence="1" type="ORF">RRG08_021921</name>
</gene>